<dbReference type="Proteomes" id="UP001056778">
    <property type="component" value="Chromosome 1"/>
</dbReference>
<gene>
    <name evidence="1" type="ORF">MML48_1g03946</name>
</gene>
<evidence type="ECO:0000313" key="1">
    <source>
        <dbReference type="EMBL" id="KAI4472059.1"/>
    </source>
</evidence>
<evidence type="ECO:0000313" key="2">
    <source>
        <dbReference type="Proteomes" id="UP001056778"/>
    </source>
</evidence>
<name>A0ACB9TYW1_HOLOL</name>
<protein>
    <submittedName>
        <fullName evidence="1">Set and mynd domain containing arthropod-specific member 4 isoform a</fullName>
    </submittedName>
</protein>
<organism evidence="1 2">
    <name type="scientific">Holotrichia oblita</name>
    <name type="common">Chafer beetle</name>
    <dbReference type="NCBI Taxonomy" id="644536"/>
    <lineage>
        <taxon>Eukaryota</taxon>
        <taxon>Metazoa</taxon>
        <taxon>Ecdysozoa</taxon>
        <taxon>Arthropoda</taxon>
        <taxon>Hexapoda</taxon>
        <taxon>Insecta</taxon>
        <taxon>Pterygota</taxon>
        <taxon>Neoptera</taxon>
        <taxon>Endopterygota</taxon>
        <taxon>Coleoptera</taxon>
        <taxon>Polyphaga</taxon>
        <taxon>Scarabaeiformia</taxon>
        <taxon>Scarabaeidae</taxon>
        <taxon>Melolonthinae</taxon>
        <taxon>Holotrichia</taxon>
    </lineage>
</organism>
<proteinExistence type="predicted"/>
<comment type="caution">
    <text evidence="1">The sequence shown here is derived from an EMBL/GenBank/DDBJ whole genome shotgun (WGS) entry which is preliminary data.</text>
</comment>
<keyword evidence="2" id="KW-1185">Reference proteome</keyword>
<dbReference type="EMBL" id="CM043015">
    <property type="protein sequence ID" value="KAI4472059.1"/>
    <property type="molecule type" value="Genomic_DNA"/>
</dbReference>
<sequence>MTSAGATNKLEIKRNDIVGRYGVAACDLEPGELILTETAFAYGPKIDSPPVCLGCYAYIDCSNLCSTCGWPVCDVDCEVVPAHKDAECGVFANAKVKFTPVENTYEPCLQYECITPLRVLLATERDKDRWENQVKCMETHTEERKRKEIWNFNTVNIVNFLRGPCKLSRFDEDLIHQVCSILDINSFEARTQSGNMIRCVYPNVAVLSHNCVSNITHSIYTDGWGTPEDYRVYLRAALPLKKGDELFAGYTYSMWPTIVRREYLREGKYFECNCQRCTDPTELGTHMSTLKCTKNLCDNGVILSTNPLDDEAEWKCTHCPNTLKGSTIRKVFKMIQEEIDQVESMPQDSMSIEARESLYRKYRSILHPRNAYFTVLRISLAQMYGKIEGYTMDVLPDVLYERKVELCQQILENINILEPGWSRLRGITMYELHAPIIMLARNLYNNDVIDKSELRAKLMEAIELLRESSQILILEPENSSEGMIGQAAMQAYQQLSANLDDLVENA</sequence>
<accession>A0ACB9TYW1</accession>
<reference evidence="1" key="1">
    <citation type="submission" date="2022-04" db="EMBL/GenBank/DDBJ databases">
        <title>Chromosome-scale genome assembly of Holotrichia oblita Faldermann.</title>
        <authorList>
            <person name="Rongchong L."/>
        </authorList>
    </citation>
    <scope>NUCLEOTIDE SEQUENCE</scope>
    <source>
        <strain evidence="1">81SQS9</strain>
    </source>
</reference>